<keyword evidence="4" id="KW-0410">Iron transport</keyword>
<evidence type="ECO:0000256" key="5">
    <source>
        <dbReference type="ARBA" id="ARBA00022692"/>
    </source>
</evidence>
<dbReference type="Pfam" id="PF07715">
    <property type="entry name" value="Plug"/>
    <property type="match status" value="1"/>
</dbReference>
<organism evidence="14 15">
    <name type="scientific">Filimonas zeae</name>
    <dbReference type="NCBI Taxonomy" id="1737353"/>
    <lineage>
        <taxon>Bacteria</taxon>
        <taxon>Pseudomonadati</taxon>
        <taxon>Bacteroidota</taxon>
        <taxon>Chitinophagia</taxon>
        <taxon>Chitinophagales</taxon>
        <taxon>Chitinophagaceae</taxon>
        <taxon>Filimonas</taxon>
    </lineage>
</organism>
<comment type="caution">
    <text evidence="14">The sequence shown here is derived from an EMBL/GenBank/DDBJ whole genome shotgun (WGS) entry which is preliminary data.</text>
</comment>
<comment type="similarity">
    <text evidence="10 11">Belongs to the TonB-dependent receptor family.</text>
</comment>
<evidence type="ECO:0000313" key="15">
    <source>
        <dbReference type="Proteomes" id="UP000627292"/>
    </source>
</evidence>
<reference evidence="14" key="1">
    <citation type="journal article" date="2014" name="Int. J. Syst. Evol. Microbiol.">
        <title>Complete genome sequence of Corynebacterium casei LMG S-19264T (=DSM 44701T), isolated from a smear-ripened cheese.</title>
        <authorList>
            <consortium name="US DOE Joint Genome Institute (JGI-PGF)"/>
            <person name="Walter F."/>
            <person name="Albersmeier A."/>
            <person name="Kalinowski J."/>
            <person name="Ruckert C."/>
        </authorList>
    </citation>
    <scope>NUCLEOTIDE SEQUENCE</scope>
    <source>
        <strain evidence="14">CGMCC 1.15290</strain>
    </source>
</reference>
<dbReference type="PROSITE" id="PS52016">
    <property type="entry name" value="TONB_DEPENDENT_REC_3"/>
    <property type="match status" value="1"/>
</dbReference>
<dbReference type="Pfam" id="PF00593">
    <property type="entry name" value="TonB_dep_Rec_b-barrel"/>
    <property type="match status" value="1"/>
</dbReference>
<comment type="subcellular location">
    <subcellularLocation>
        <location evidence="1 10">Cell outer membrane</location>
        <topology evidence="1 10">Multi-pass membrane protein</topology>
    </subcellularLocation>
</comment>
<proteinExistence type="inferred from homology"/>
<sequence length="1119" mass="124650">MLVMQLTAALLLVCCLQVAATTNAQKVTLAEENAPLKKVLTQIKKQTGYTFFLNESLLRSSQAVTINVQDKPLQAVLDECFSNQPLSYQIVNKTIVISKKEERAYTPIFNAPPPVVEISGKVTEADGGAAVEGASVQVKGTARGTVTDKKGNFNITADPGAVIVISYVGFETQEIPVKQSTKLTVKLVSQSAKDPANTIVITGYQQIKKESFTGTSTTVSGEDLKKVNPQNVLRSLQVFDPSFKLVENNLLGSNPNSLPKINVRGTTALPSGSSSDLISRNNLSGNMNLPTFIMDGFEVSLQKVYDLDINRIQSITLLKDAAATAVYGSRAANGVVVIVTKPPKPGQLQMSYNYELNVSTPDLSQYNLLNATQKLDYEMMAGLYDATKNGYLGQDALTNQFYHKKELVAGGINSYWLSEPVRTALGHKHSIYVEGGDATMRYGLEARYQTMPGVMKGSYRDRYSTGLNLTYNPSRKIQFRNTLTITQTNAKESPYGSFADYVKMNPYYPKRDSSNNIPQVIDTWVAREAGVPRTHYALNPLYNSTLASFDKTRYVEIIDALSAEWGIAPSLRLRGQISLNKTATTADKYASPLSNYYFNYTANQDKERGRYELNTLDETTVDGNLTLSYNKQIVKHYINAMIGGNLRSYTANRKGVAAVGFANDRFTDIGFAYSYPENDRPSSSLDQERLAGSFFSVNYSYDNKYLMDFTFRQDGSSKFGSESRVAPFSSFGVGWNMHKEKFLLNTVVSRLKLRATTGLTGSVSFDSYKAKSIYNYNNSNWYSSGIGAQLNSFGNERLQWQKTTNYDIGAELGFLQDRIVIMPRYYTKLTKGLLADINVAPSTGVSSYTANVGDMRNKGFEINIQAAVMRTKNMQISVFGNLVHNSNTIVKISNSLQAYNDSADVKQTEGNNKGTPILRFKEGQSMDAIYAVRSLGIDPENGRELYVKADGKTLTYVWDAKDMVPVGVSTPKAEGTFGTFINYRQFGMNLTFYTRFGGKLYNQTLVDRVENADPRYNVDERVFEAKWKKAGDHTFYKNIADLGQTDVTSRFVQKDNTIELQSLYLSYDAAKPFYSQLGMRSLRFALTFNDLWRWATIKQERGIDYPFARSFTFSLQASF</sequence>
<dbReference type="InterPro" id="IPR039426">
    <property type="entry name" value="TonB-dep_rcpt-like"/>
</dbReference>
<protein>
    <submittedName>
        <fullName evidence="14">SusC/RagA family TonB-linked outer membrane protein</fullName>
    </submittedName>
</protein>
<accession>A0A917MRN6</accession>
<dbReference type="GO" id="GO:0006826">
    <property type="term" value="P:iron ion transport"/>
    <property type="evidence" value="ECO:0007669"/>
    <property type="project" value="UniProtKB-KW"/>
</dbReference>
<keyword evidence="8 10" id="KW-0472">Membrane</keyword>
<dbReference type="NCBIfam" id="TIGR04056">
    <property type="entry name" value="OMP_RagA_SusC"/>
    <property type="match status" value="1"/>
</dbReference>
<evidence type="ECO:0000256" key="10">
    <source>
        <dbReference type="PROSITE-ProRule" id="PRU01360"/>
    </source>
</evidence>
<keyword evidence="5 10" id="KW-0812">Transmembrane</keyword>
<dbReference type="AlphaFoldDB" id="A0A917MRN6"/>
<dbReference type="Gene3D" id="2.170.130.10">
    <property type="entry name" value="TonB-dependent receptor, plug domain"/>
    <property type="match status" value="1"/>
</dbReference>
<feature type="chain" id="PRO_5037472161" evidence="12">
    <location>
        <begin position="21"/>
        <end position="1119"/>
    </location>
</feature>
<evidence type="ECO:0000256" key="11">
    <source>
        <dbReference type="RuleBase" id="RU003357"/>
    </source>
</evidence>
<keyword evidence="12" id="KW-0732">Signal</keyword>
<evidence type="ECO:0000256" key="7">
    <source>
        <dbReference type="ARBA" id="ARBA00023077"/>
    </source>
</evidence>
<dbReference type="Gene3D" id="2.40.170.20">
    <property type="entry name" value="TonB-dependent receptor, beta-barrel domain"/>
    <property type="match status" value="1"/>
</dbReference>
<reference evidence="14" key="2">
    <citation type="submission" date="2020-09" db="EMBL/GenBank/DDBJ databases">
        <authorList>
            <person name="Sun Q."/>
            <person name="Zhou Y."/>
        </authorList>
    </citation>
    <scope>NUCLEOTIDE SEQUENCE</scope>
    <source>
        <strain evidence="14">CGMCC 1.15290</strain>
    </source>
</reference>
<evidence type="ECO:0000256" key="2">
    <source>
        <dbReference type="ARBA" id="ARBA00022448"/>
    </source>
</evidence>
<name>A0A917MRN6_9BACT</name>
<dbReference type="InterPro" id="IPR011662">
    <property type="entry name" value="Secretin/TonB_short_N"/>
</dbReference>
<dbReference type="InterPro" id="IPR012910">
    <property type="entry name" value="Plug_dom"/>
</dbReference>
<keyword evidence="3 10" id="KW-1134">Transmembrane beta strand</keyword>
<evidence type="ECO:0000259" key="13">
    <source>
        <dbReference type="SMART" id="SM00965"/>
    </source>
</evidence>
<evidence type="ECO:0000313" key="14">
    <source>
        <dbReference type="EMBL" id="GGH60218.1"/>
    </source>
</evidence>
<dbReference type="NCBIfam" id="TIGR04057">
    <property type="entry name" value="SusC_RagA_signa"/>
    <property type="match status" value="1"/>
</dbReference>
<evidence type="ECO:0000256" key="12">
    <source>
        <dbReference type="SAM" id="SignalP"/>
    </source>
</evidence>
<dbReference type="EMBL" id="BMIB01000001">
    <property type="protein sequence ID" value="GGH60218.1"/>
    <property type="molecule type" value="Genomic_DNA"/>
</dbReference>
<keyword evidence="7 11" id="KW-0798">TonB box</keyword>
<dbReference type="InterPro" id="IPR023996">
    <property type="entry name" value="TonB-dep_OMP_SusC/RagA"/>
</dbReference>
<keyword evidence="2 10" id="KW-0813">Transport</keyword>
<evidence type="ECO:0000256" key="8">
    <source>
        <dbReference type="ARBA" id="ARBA00023136"/>
    </source>
</evidence>
<evidence type="ECO:0000256" key="1">
    <source>
        <dbReference type="ARBA" id="ARBA00004571"/>
    </source>
</evidence>
<dbReference type="GO" id="GO:0009279">
    <property type="term" value="C:cell outer membrane"/>
    <property type="evidence" value="ECO:0007669"/>
    <property type="project" value="UniProtKB-SubCell"/>
</dbReference>
<dbReference type="InterPro" id="IPR036942">
    <property type="entry name" value="Beta-barrel_TonB_sf"/>
</dbReference>
<keyword evidence="6" id="KW-0408">Iron</keyword>
<dbReference type="Pfam" id="PF07660">
    <property type="entry name" value="STN"/>
    <property type="match status" value="1"/>
</dbReference>
<evidence type="ECO:0000256" key="6">
    <source>
        <dbReference type="ARBA" id="ARBA00023004"/>
    </source>
</evidence>
<dbReference type="Gene3D" id="2.60.40.1120">
    <property type="entry name" value="Carboxypeptidase-like, regulatory domain"/>
    <property type="match status" value="1"/>
</dbReference>
<dbReference type="Proteomes" id="UP000627292">
    <property type="component" value="Unassembled WGS sequence"/>
</dbReference>
<keyword evidence="4" id="KW-0406">Ion transport</keyword>
<dbReference type="InterPro" id="IPR037066">
    <property type="entry name" value="Plug_dom_sf"/>
</dbReference>
<keyword evidence="15" id="KW-1185">Reference proteome</keyword>
<dbReference type="SUPFAM" id="SSF56935">
    <property type="entry name" value="Porins"/>
    <property type="match status" value="1"/>
</dbReference>
<dbReference type="Pfam" id="PF13715">
    <property type="entry name" value="CarbopepD_reg_2"/>
    <property type="match status" value="1"/>
</dbReference>
<gene>
    <name evidence="14" type="ORF">GCM10011379_07830</name>
</gene>
<dbReference type="SUPFAM" id="SSF49464">
    <property type="entry name" value="Carboxypeptidase regulatory domain-like"/>
    <property type="match status" value="1"/>
</dbReference>
<feature type="signal peptide" evidence="12">
    <location>
        <begin position="1"/>
        <end position="20"/>
    </location>
</feature>
<evidence type="ECO:0000256" key="3">
    <source>
        <dbReference type="ARBA" id="ARBA00022452"/>
    </source>
</evidence>
<feature type="domain" description="Secretin/TonB short N-terminal" evidence="13">
    <location>
        <begin position="49"/>
        <end position="100"/>
    </location>
</feature>
<dbReference type="SMART" id="SM00965">
    <property type="entry name" value="STN"/>
    <property type="match status" value="1"/>
</dbReference>
<dbReference type="InterPro" id="IPR000531">
    <property type="entry name" value="Beta-barrel_TonB"/>
</dbReference>
<evidence type="ECO:0000256" key="4">
    <source>
        <dbReference type="ARBA" id="ARBA00022496"/>
    </source>
</evidence>
<evidence type="ECO:0000256" key="9">
    <source>
        <dbReference type="ARBA" id="ARBA00023237"/>
    </source>
</evidence>
<dbReference type="InterPro" id="IPR023997">
    <property type="entry name" value="TonB-dep_OMP_SusC/RagA_CS"/>
</dbReference>
<dbReference type="InterPro" id="IPR008969">
    <property type="entry name" value="CarboxyPept-like_regulatory"/>
</dbReference>
<keyword evidence="9 10" id="KW-0998">Cell outer membrane</keyword>